<gene>
    <name evidence="1" type="ORF">QBC38DRAFT_479886</name>
</gene>
<reference evidence="1" key="1">
    <citation type="journal article" date="2023" name="Mol. Phylogenet. Evol.">
        <title>Genome-scale phylogeny and comparative genomics of the fungal order Sordariales.</title>
        <authorList>
            <person name="Hensen N."/>
            <person name="Bonometti L."/>
            <person name="Westerberg I."/>
            <person name="Brannstrom I.O."/>
            <person name="Guillou S."/>
            <person name="Cros-Aarteil S."/>
            <person name="Calhoun S."/>
            <person name="Haridas S."/>
            <person name="Kuo A."/>
            <person name="Mondo S."/>
            <person name="Pangilinan J."/>
            <person name="Riley R."/>
            <person name="LaButti K."/>
            <person name="Andreopoulos B."/>
            <person name="Lipzen A."/>
            <person name="Chen C."/>
            <person name="Yan M."/>
            <person name="Daum C."/>
            <person name="Ng V."/>
            <person name="Clum A."/>
            <person name="Steindorff A."/>
            <person name="Ohm R.A."/>
            <person name="Martin F."/>
            <person name="Silar P."/>
            <person name="Natvig D.O."/>
            <person name="Lalanne C."/>
            <person name="Gautier V."/>
            <person name="Ament-Velasquez S.L."/>
            <person name="Kruys A."/>
            <person name="Hutchinson M.I."/>
            <person name="Powell A.J."/>
            <person name="Barry K."/>
            <person name="Miller A.N."/>
            <person name="Grigoriev I.V."/>
            <person name="Debuchy R."/>
            <person name="Gladieux P."/>
            <person name="Hiltunen Thoren M."/>
            <person name="Johannesson H."/>
        </authorList>
    </citation>
    <scope>NUCLEOTIDE SEQUENCE</scope>
    <source>
        <strain evidence="1">CBS 990.96</strain>
    </source>
</reference>
<dbReference type="InterPro" id="IPR053204">
    <property type="entry name" value="Oxopyrrolidines_Biosynth-assoc"/>
</dbReference>
<dbReference type="Proteomes" id="UP001301958">
    <property type="component" value="Unassembled WGS sequence"/>
</dbReference>
<dbReference type="PANTHER" id="PTHR38797">
    <property type="entry name" value="NUCLEAR PORE COMPLEX PROTEIN NUP85-RELATED"/>
    <property type="match status" value="1"/>
</dbReference>
<evidence type="ECO:0000313" key="1">
    <source>
        <dbReference type="EMBL" id="KAK4226620.1"/>
    </source>
</evidence>
<reference evidence="1" key="2">
    <citation type="submission" date="2023-05" db="EMBL/GenBank/DDBJ databases">
        <authorList>
            <consortium name="Lawrence Berkeley National Laboratory"/>
            <person name="Steindorff A."/>
            <person name="Hensen N."/>
            <person name="Bonometti L."/>
            <person name="Westerberg I."/>
            <person name="Brannstrom I.O."/>
            <person name="Guillou S."/>
            <person name="Cros-Aarteil S."/>
            <person name="Calhoun S."/>
            <person name="Haridas S."/>
            <person name="Kuo A."/>
            <person name="Mondo S."/>
            <person name="Pangilinan J."/>
            <person name="Riley R."/>
            <person name="Labutti K."/>
            <person name="Andreopoulos B."/>
            <person name="Lipzen A."/>
            <person name="Chen C."/>
            <person name="Yanf M."/>
            <person name="Daum C."/>
            <person name="Ng V."/>
            <person name="Clum A."/>
            <person name="Ohm R."/>
            <person name="Martin F."/>
            <person name="Silar P."/>
            <person name="Natvig D."/>
            <person name="Lalanne C."/>
            <person name="Gautier V."/>
            <person name="Ament-Velasquez S.L."/>
            <person name="Kruys A."/>
            <person name="Hutchinson M.I."/>
            <person name="Powell A.J."/>
            <person name="Barry K."/>
            <person name="Miller A.N."/>
            <person name="Grigoriev I.V."/>
            <person name="Debuchy R."/>
            <person name="Gladieux P."/>
            <person name="Thoren M.H."/>
            <person name="Johannesson H."/>
        </authorList>
    </citation>
    <scope>NUCLEOTIDE SEQUENCE</scope>
    <source>
        <strain evidence="1">CBS 990.96</strain>
    </source>
</reference>
<dbReference type="Pfam" id="PF12311">
    <property type="entry name" value="DUF3632"/>
    <property type="match status" value="1"/>
</dbReference>
<dbReference type="EMBL" id="MU865344">
    <property type="protein sequence ID" value="KAK4226620.1"/>
    <property type="molecule type" value="Genomic_DNA"/>
</dbReference>
<protein>
    <submittedName>
        <fullName evidence="1">Uncharacterized protein</fullName>
    </submittedName>
</protein>
<organism evidence="1 2">
    <name type="scientific">Podospora fimiseda</name>
    <dbReference type="NCBI Taxonomy" id="252190"/>
    <lineage>
        <taxon>Eukaryota</taxon>
        <taxon>Fungi</taxon>
        <taxon>Dikarya</taxon>
        <taxon>Ascomycota</taxon>
        <taxon>Pezizomycotina</taxon>
        <taxon>Sordariomycetes</taxon>
        <taxon>Sordariomycetidae</taxon>
        <taxon>Sordariales</taxon>
        <taxon>Podosporaceae</taxon>
        <taxon>Podospora</taxon>
    </lineage>
</organism>
<name>A0AAN7BNH2_9PEZI</name>
<proteinExistence type="predicted"/>
<sequence>MSVSLSLDDDHTITIREALEPLGSPSVTKKQVTSAIKKITDLFNGLVNRPTTLCNPYNADLIEDLLEDNIGPLWMTIFDLVKKSPPKDQEPILSFLQQLQTKTIQCIYDPELQYHNMEIWEDLAGFGWVARDVFNFDVHNANATPEERQEWENITYFLAHLTVLDPSIKAFDFTLYALWILREAFESNEGDSEEAVKLAAIWINVAGERLKQLSEKHHDLVSRMGVAGPKYAQEHRDWVGFNEERWELWRSGFEKAKKSVKSKEVKELVVEALKVF</sequence>
<accession>A0AAN7BNH2</accession>
<dbReference type="AlphaFoldDB" id="A0AAN7BNH2"/>
<evidence type="ECO:0000313" key="2">
    <source>
        <dbReference type="Proteomes" id="UP001301958"/>
    </source>
</evidence>
<keyword evidence="2" id="KW-1185">Reference proteome</keyword>
<dbReference type="InterPro" id="IPR022085">
    <property type="entry name" value="OpdG"/>
</dbReference>
<comment type="caution">
    <text evidence="1">The sequence shown here is derived from an EMBL/GenBank/DDBJ whole genome shotgun (WGS) entry which is preliminary data.</text>
</comment>